<organism evidence="1 2">
    <name type="scientific">Anaeromicrobium sediminis</name>
    <dbReference type="NCBI Taxonomy" id="1478221"/>
    <lineage>
        <taxon>Bacteria</taxon>
        <taxon>Bacillati</taxon>
        <taxon>Bacillota</taxon>
        <taxon>Clostridia</taxon>
        <taxon>Peptostreptococcales</taxon>
        <taxon>Thermotaleaceae</taxon>
        <taxon>Anaeromicrobium</taxon>
    </lineage>
</organism>
<sequence length="98" mass="11974">MERQKYDYMILTTEKNEKERRIIEEKLIEKGFNVCSKTYNKNIKYYIEYAQNNETDEIIQIEDDYLKNISLKDNKVTKKFLKNFISQLEYGQNYVSIH</sequence>
<evidence type="ECO:0000313" key="2">
    <source>
        <dbReference type="Proteomes" id="UP000216024"/>
    </source>
</evidence>
<proteinExistence type="predicted"/>
<keyword evidence="2" id="KW-1185">Reference proteome</keyword>
<reference evidence="1 2" key="1">
    <citation type="submission" date="2017-06" db="EMBL/GenBank/DDBJ databases">
        <title>Draft genome sequence of anaerobic fermentative bacterium Anaeromicrobium sediminis DY2726D isolated from West Pacific Ocean sediments.</title>
        <authorList>
            <person name="Zeng X."/>
        </authorList>
    </citation>
    <scope>NUCLEOTIDE SEQUENCE [LARGE SCALE GENOMIC DNA]</scope>
    <source>
        <strain evidence="1 2">DY2726D</strain>
    </source>
</reference>
<protein>
    <submittedName>
        <fullName evidence="1">Uncharacterized protein</fullName>
    </submittedName>
</protein>
<dbReference type="Proteomes" id="UP000216024">
    <property type="component" value="Unassembled WGS sequence"/>
</dbReference>
<comment type="caution">
    <text evidence="1">The sequence shown here is derived from an EMBL/GenBank/DDBJ whole genome shotgun (WGS) entry which is preliminary data.</text>
</comment>
<dbReference type="EMBL" id="NIBG01000009">
    <property type="protein sequence ID" value="PAB59198.1"/>
    <property type="molecule type" value="Genomic_DNA"/>
</dbReference>
<accession>A0A267MJW0</accession>
<dbReference type="AlphaFoldDB" id="A0A267MJW0"/>
<dbReference type="RefSeq" id="WP_095133928.1">
    <property type="nucleotide sequence ID" value="NZ_NIBG01000009.1"/>
</dbReference>
<name>A0A267MJW0_9FIRM</name>
<evidence type="ECO:0000313" key="1">
    <source>
        <dbReference type="EMBL" id="PAB59198.1"/>
    </source>
</evidence>
<gene>
    <name evidence="1" type="ORF">CCE28_11815</name>
</gene>